<accession>A0A9R0XBD5</accession>
<reference evidence="1 2" key="1">
    <citation type="submission" date="2017-09" db="EMBL/GenBank/DDBJ databases">
        <authorList>
            <consortium name="International Durum Wheat Genome Sequencing Consortium (IDWGSC)"/>
            <person name="Milanesi L."/>
        </authorList>
    </citation>
    <scope>NUCLEOTIDE SEQUENCE [LARGE SCALE GENOMIC DNA]</scope>
    <source>
        <strain evidence="2">cv. Svevo</strain>
    </source>
</reference>
<evidence type="ECO:0000313" key="1">
    <source>
        <dbReference type="EMBL" id="VAI33572.1"/>
    </source>
</evidence>
<dbReference type="Gramene" id="TRITD5Bv1G146420.1">
    <property type="protein sequence ID" value="TRITD5Bv1G146420.1"/>
    <property type="gene ID" value="TRITD5Bv1G146420"/>
</dbReference>
<keyword evidence="2" id="KW-1185">Reference proteome</keyword>
<name>A0A9R0XBD5_TRITD</name>
<sequence length="93" mass="10855">MMGWTTRWRSWTHRGATKPVLQQQRLRSPYRRMIRCTTPFFIDSLSPFTCSTARPSQNILGHRPNCHLYTTRRSCSKSKTVASGLYIKHLCPV</sequence>
<organism evidence="1 2">
    <name type="scientific">Triticum turgidum subsp. durum</name>
    <name type="common">Durum wheat</name>
    <name type="synonym">Triticum durum</name>
    <dbReference type="NCBI Taxonomy" id="4567"/>
    <lineage>
        <taxon>Eukaryota</taxon>
        <taxon>Viridiplantae</taxon>
        <taxon>Streptophyta</taxon>
        <taxon>Embryophyta</taxon>
        <taxon>Tracheophyta</taxon>
        <taxon>Spermatophyta</taxon>
        <taxon>Magnoliopsida</taxon>
        <taxon>Liliopsida</taxon>
        <taxon>Poales</taxon>
        <taxon>Poaceae</taxon>
        <taxon>BOP clade</taxon>
        <taxon>Pooideae</taxon>
        <taxon>Triticodae</taxon>
        <taxon>Triticeae</taxon>
        <taxon>Triticinae</taxon>
        <taxon>Triticum</taxon>
    </lineage>
</organism>
<dbReference type="AlphaFoldDB" id="A0A9R0XBD5"/>
<protein>
    <submittedName>
        <fullName evidence="1">Uncharacterized protein</fullName>
    </submittedName>
</protein>
<evidence type="ECO:0000313" key="2">
    <source>
        <dbReference type="Proteomes" id="UP000324705"/>
    </source>
</evidence>
<proteinExistence type="predicted"/>
<gene>
    <name evidence="1" type="ORF">TRITD_5Bv1G146420</name>
</gene>
<dbReference type="EMBL" id="LT934120">
    <property type="protein sequence ID" value="VAI33572.1"/>
    <property type="molecule type" value="Genomic_DNA"/>
</dbReference>
<dbReference type="Proteomes" id="UP000324705">
    <property type="component" value="Chromosome 5B"/>
</dbReference>